<sequence>MEHFSKLNQIEIVDMVEPPKVQDAVDNLHFLHQPNGNVPSDAETLLVDDINKNVRLEGESVPSDLNALISPCHSNTNQKAILLGRGNSFSLGRSEAIIINSNRKSWQVEETNRNNNCVGDFNTTHGFAPPPISILVTNGTDVVSQTTSGQSFDELEKLWHKVESIMLAKQEVVQQVLEESGIGEAGEEDENVWQVLQENFQV</sequence>
<protein>
    <submittedName>
        <fullName evidence="1">Uncharacterized protein</fullName>
    </submittedName>
</protein>
<organism evidence="1 2">
    <name type="scientific">Biomphalaria glabrata</name>
    <name type="common">Bloodfluke planorb</name>
    <name type="synonym">Freshwater snail</name>
    <dbReference type="NCBI Taxonomy" id="6526"/>
    <lineage>
        <taxon>Eukaryota</taxon>
        <taxon>Metazoa</taxon>
        <taxon>Spiralia</taxon>
        <taxon>Lophotrochozoa</taxon>
        <taxon>Mollusca</taxon>
        <taxon>Gastropoda</taxon>
        <taxon>Heterobranchia</taxon>
        <taxon>Euthyneura</taxon>
        <taxon>Panpulmonata</taxon>
        <taxon>Hygrophila</taxon>
        <taxon>Lymnaeoidea</taxon>
        <taxon>Planorbidae</taxon>
        <taxon>Biomphalaria</taxon>
    </lineage>
</organism>
<gene>
    <name evidence="1" type="primary">106053068</name>
</gene>
<dbReference type="KEGG" id="bgt:106053068"/>
<dbReference type="EnsemblMetazoa" id="BGLB022870-RA">
    <property type="protein sequence ID" value="BGLB022870-PA"/>
    <property type="gene ID" value="BGLB022870"/>
</dbReference>
<proteinExistence type="predicted"/>
<dbReference type="AlphaFoldDB" id="A0A2C9KS39"/>
<dbReference type="VEuPathDB" id="VectorBase:BGLB022870"/>
<name>A0A2C9KS39_BIOGL</name>
<evidence type="ECO:0000313" key="2">
    <source>
        <dbReference type="Proteomes" id="UP000076420"/>
    </source>
</evidence>
<accession>A0A2C9KS39</accession>
<dbReference type="Proteomes" id="UP000076420">
    <property type="component" value="Unassembled WGS sequence"/>
</dbReference>
<reference evidence="1" key="1">
    <citation type="submission" date="2020-05" db="UniProtKB">
        <authorList>
            <consortium name="EnsemblMetazoa"/>
        </authorList>
    </citation>
    <scope>IDENTIFICATION</scope>
    <source>
        <strain evidence="1">BB02</strain>
    </source>
</reference>
<evidence type="ECO:0000313" key="1">
    <source>
        <dbReference type="EnsemblMetazoa" id="BGLB022870-PA"/>
    </source>
</evidence>